<dbReference type="Proteomes" id="UP000239290">
    <property type="component" value="Unassembled WGS sequence"/>
</dbReference>
<proteinExistence type="predicted"/>
<dbReference type="PANTHER" id="PTHR48098">
    <property type="entry name" value="ENTEROCHELIN ESTERASE-RELATED"/>
    <property type="match status" value="1"/>
</dbReference>
<dbReference type="InterPro" id="IPR050583">
    <property type="entry name" value="Mycobacterial_A85_antigen"/>
</dbReference>
<dbReference type="SUPFAM" id="SSF53474">
    <property type="entry name" value="alpha/beta-Hydrolases"/>
    <property type="match status" value="1"/>
</dbReference>
<dbReference type="EMBL" id="PUIO01000062">
    <property type="protein sequence ID" value="PQP16578.1"/>
    <property type="molecule type" value="Genomic_DNA"/>
</dbReference>
<comment type="caution">
    <text evidence="1">The sequence shown here is derived from an EMBL/GenBank/DDBJ whole genome shotgun (WGS) entry which is preliminary data.</text>
</comment>
<dbReference type="PANTHER" id="PTHR48098:SF3">
    <property type="entry name" value="IRON(III) ENTEROBACTIN ESTERASE"/>
    <property type="match status" value="1"/>
</dbReference>
<name>A0A2S8IP71_RHOOP</name>
<dbReference type="Gene3D" id="3.40.50.1820">
    <property type="entry name" value="alpha/beta hydrolase"/>
    <property type="match status" value="1"/>
</dbReference>
<dbReference type="AlphaFoldDB" id="A0A2S8IP71"/>
<dbReference type="Pfam" id="PF00756">
    <property type="entry name" value="Esterase"/>
    <property type="match status" value="1"/>
</dbReference>
<organism evidence="1 2">
    <name type="scientific">Rhodococcus opacus</name>
    <name type="common">Nocardia opaca</name>
    <dbReference type="NCBI Taxonomy" id="37919"/>
    <lineage>
        <taxon>Bacteria</taxon>
        <taxon>Bacillati</taxon>
        <taxon>Actinomycetota</taxon>
        <taxon>Actinomycetes</taxon>
        <taxon>Mycobacteriales</taxon>
        <taxon>Nocardiaceae</taxon>
        <taxon>Rhodococcus</taxon>
    </lineage>
</organism>
<gene>
    <name evidence="1" type="ORF">C5613_35910</name>
</gene>
<dbReference type="RefSeq" id="WP_105421936.1">
    <property type="nucleotide sequence ID" value="NZ_PUIO01000062.1"/>
</dbReference>
<dbReference type="InterPro" id="IPR000801">
    <property type="entry name" value="Esterase-like"/>
</dbReference>
<dbReference type="InterPro" id="IPR029058">
    <property type="entry name" value="AB_hydrolase_fold"/>
</dbReference>
<protein>
    <submittedName>
        <fullName evidence="1">Esterase</fullName>
    </submittedName>
</protein>
<accession>A0A2S8IP71</accession>
<evidence type="ECO:0000313" key="1">
    <source>
        <dbReference type="EMBL" id="PQP16578.1"/>
    </source>
</evidence>
<evidence type="ECO:0000313" key="2">
    <source>
        <dbReference type="Proteomes" id="UP000239290"/>
    </source>
</evidence>
<sequence length="310" mass="34422">MTSGHGNAGNPSNSDEEWFADKNMTVEDRMGYAACDDTLPEYSLSPYSRRREGIPQGSVTQHTHRSEVSYPGVERDYTLYVPSQYDGSVPLALTVFLDAAEYLAADFGAIAALDNLNAEGLIPLTAALFIDAGKTGPGYPIFGGSDNRSIEFDSIDDTWVQFLVDEFFPAAIGHLNVSSEAADRVIVGYSSGGNAAFTAAWHRPDVFRNVISHCGSFVDIRGGHNHIPEVRRSPRKPIRIWMQTGRRDARVVFGDLVAANREMAAALEWSYYDYKFVFGEGGHTLRHGGFEFPRTLRWLWRDHPATARTY</sequence>
<reference evidence="2" key="1">
    <citation type="submission" date="2018-02" db="EMBL/GenBank/DDBJ databases">
        <title>Draft genome sequencing of Rhodococcus opacus KU647198.</title>
        <authorList>
            <person name="Zheng B.-X."/>
        </authorList>
    </citation>
    <scope>NUCLEOTIDE SEQUENCE [LARGE SCALE GENOMIC DNA]</scope>
    <source>
        <strain evidence="2">04-OD7</strain>
    </source>
</reference>